<accession>A0ABP7EP87</accession>
<gene>
    <name evidence="1" type="ORF">GCM10022421_33330</name>
</gene>
<evidence type="ECO:0000313" key="2">
    <source>
        <dbReference type="Proteomes" id="UP001501479"/>
    </source>
</evidence>
<evidence type="ECO:0000313" key="1">
    <source>
        <dbReference type="EMBL" id="GAA3722035.1"/>
    </source>
</evidence>
<protein>
    <submittedName>
        <fullName evidence="1">Uncharacterized protein</fullName>
    </submittedName>
</protein>
<organism evidence="1 2">
    <name type="scientific">Oceanisphaera sediminis</name>
    <dbReference type="NCBI Taxonomy" id="981381"/>
    <lineage>
        <taxon>Bacteria</taxon>
        <taxon>Pseudomonadati</taxon>
        <taxon>Pseudomonadota</taxon>
        <taxon>Gammaproteobacteria</taxon>
        <taxon>Aeromonadales</taxon>
        <taxon>Aeromonadaceae</taxon>
        <taxon>Oceanisphaera</taxon>
    </lineage>
</organism>
<proteinExistence type="predicted"/>
<name>A0ABP7EP87_9GAMM</name>
<reference evidence="2" key="1">
    <citation type="journal article" date="2019" name="Int. J. Syst. Evol. Microbiol.">
        <title>The Global Catalogue of Microorganisms (GCM) 10K type strain sequencing project: providing services to taxonomists for standard genome sequencing and annotation.</title>
        <authorList>
            <consortium name="The Broad Institute Genomics Platform"/>
            <consortium name="The Broad Institute Genome Sequencing Center for Infectious Disease"/>
            <person name="Wu L."/>
            <person name="Ma J."/>
        </authorList>
    </citation>
    <scope>NUCLEOTIDE SEQUENCE [LARGE SCALE GENOMIC DNA]</scope>
    <source>
        <strain evidence="2">JCM 17329</strain>
    </source>
</reference>
<comment type="caution">
    <text evidence="1">The sequence shown here is derived from an EMBL/GenBank/DDBJ whole genome shotgun (WGS) entry which is preliminary data.</text>
</comment>
<dbReference type="EMBL" id="BAABDS010000051">
    <property type="protein sequence ID" value="GAA3722035.1"/>
    <property type="molecule type" value="Genomic_DNA"/>
</dbReference>
<dbReference type="Gene3D" id="3.40.462.20">
    <property type="match status" value="1"/>
</dbReference>
<keyword evidence="2" id="KW-1185">Reference proteome</keyword>
<dbReference type="Proteomes" id="UP001501479">
    <property type="component" value="Unassembled WGS sequence"/>
</dbReference>
<sequence length="135" mass="15217">MGPEITAGLLVFPMAQATQVLQQYRDYMNGAPERLNVWVVMRKAPPLQFFPEPIHGQEVVVLAIFYAGPLAEAEPLIAPLRDFGTAHGEHIGEQPYVQWQQAFDPLLTPGARNYWSASFSRPRRRLLLPVFTLTS</sequence>